<dbReference type="Gene3D" id="3.40.50.300">
    <property type="entry name" value="P-loop containing nucleotide triphosphate hydrolases"/>
    <property type="match status" value="1"/>
</dbReference>
<dbReference type="InterPro" id="IPR027417">
    <property type="entry name" value="P-loop_NTPase"/>
</dbReference>
<evidence type="ECO:0000256" key="2">
    <source>
        <dbReference type="ARBA" id="ARBA00022840"/>
    </source>
</evidence>
<evidence type="ECO:0000256" key="4">
    <source>
        <dbReference type="SAM" id="Phobius"/>
    </source>
</evidence>
<name>A0A8H3E3F1_9AGAM</name>
<feature type="compositionally biased region" description="Low complexity" evidence="3">
    <location>
        <begin position="20"/>
        <end position="30"/>
    </location>
</feature>
<feature type="transmembrane region" description="Helical" evidence="4">
    <location>
        <begin position="155"/>
        <end position="172"/>
    </location>
</feature>
<evidence type="ECO:0000259" key="5">
    <source>
        <dbReference type="PROSITE" id="PS50893"/>
    </source>
</evidence>
<gene>
    <name evidence="6" type="ORF">RDB_LOCUS135823</name>
</gene>
<dbReference type="GO" id="GO:0015421">
    <property type="term" value="F:ABC-type oligopeptide transporter activity"/>
    <property type="evidence" value="ECO:0007669"/>
    <property type="project" value="TreeGrafter"/>
</dbReference>
<dbReference type="InterPro" id="IPR003593">
    <property type="entry name" value="AAA+_ATPase"/>
</dbReference>
<evidence type="ECO:0000256" key="3">
    <source>
        <dbReference type="SAM" id="MobiDB-lite"/>
    </source>
</evidence>
<feature type="region of interest" description="Disordered" evidence="3">
    <location>
        <begin position="1"/>
        <end position="33"/>
    </location>
</feature>
<dbReference type="InterPro" id="IPR039421">
    <property type="entry name" value="Type_1_exporter"/>
</dbReference>
<evidence type="ECO:0000313" key="6">
    <source>
        <dbReference type="EMBL" id="CAE7198365.1"/>
    </source>
</evidence>
<keyword evidence="4" id="KW-0472">Membrane</keyword>
<keyword evidence="4" id="KW-0812">Transmembrane</keyword>
<dbReference type="PROSITE" id="PS50893">
    <property type="entry name" value="ABC_TRANSPORTER_2"/>
    <property type="match status" value="1"/>
</dbReference>
<dbReference type="GO" id="GO:0005524">
    <property type="term" value="F:ATP binding"/>
    <property type="evidence" value="ECO:0007669"/>
    <property type="project" value="UniProtKB-KW"/>
</dbReference>
<keyword evidence="4" id="KW-1133">Transmembrane helix</keyword>
<dbReference type="SMART" id="SM00382">
    <property type="entry name" value="AAA"/>
    <property type="match status" value="1"/>
</dbReference>
<dbReference type="EMBL" id="CAJNJQ010003417">
    <property type="protein sequence ID" value="CAE7198365.1"/>
    <property type="molecule type" value="Genomic_DNA"/>
</dbReference>
<dbReference type="Pfam" id="PF00005">
    <property type="entry name" value="ABC_tran"/>
    <property type="match status" value="1"/>
</dbReference>
<accession>A0A8H3E3F1</accession>
<evidence type="ECO:0000313" key="7">
    <source>
        <dbReference type="Proteomes" id="UP000663827"/>
    </source>
</evidence>
<dbReference type="InterPro" id="IPR003439">
    <property type="entry name" value="ABC_transporter-like_ATP-bd"/>
</dbReference>
<evidence type="ECO:0000256" key="1">
    <source>
        <dbReference type="ARBA" id="ARBA00022741"/>
    </source>
</evidence>
<dbReference type="AlphaFoldDB" id="A0A8H3E3F1"/>
<proteinExistence type="predicted"/>
<dbReference type="GO" id="GO:0016887">
    <property type="term" value="F:ATP hydrolysis activity"/>
    <property type="evidence" value="ECO:0007669"/>
    <property type="project" value="InterPro"/>
</dbReference>
<reference evidence="6" key="1">
    <citation type="submission" date="2021-01" db="EMBL/GenBank/DDBJ databases">
        <authorList>
            <person name="Kaushik A."/>
        </authorList>
    </citation>
    <scope>NUCLEOTIDE SEQUENCE</scope>
    <source>
        <strain evidence="6">AG5</strain>
    </source>
</reference>
<dbReference type="InterPro" id="IPR017871">
    <property type="entry name" value="ABC_transporter-like_CS"/>
</dbReference>
<sequence length="672" mass="75657">MSVSKHEPQSYSECSDSDVDSTSSESGRSSKPPAIIDTLAEGKAKSRAPPRFYQKQLGVWTLYFSVSDSLRYPTLLFELGASWKVPRITQNAGLVWRFVTEAVSVGPAIFGLYFVTLMIASVMPSIRLYNDSRIMHSAEQIITDRANRTQARNDFERFFVAYLVTLAAGWVVRRLKAYSSLIVEQRVSLYFMERILSAHCRLDISEAEEPVVKLQLERATRHSSDAWSILQNLAEVASIVSEVVGLVTTIRPLLASRGGTNFFTWACLVHPFASELHNIWSYKRFYTIVTNPYWLRMKALFKLGTSSEYKKEVLGGGLEEYIQAEYAELKSKLGDTFIKDPEDQIEELQPLNWEDFDAVFESVPLLLYAWSVIRGGDNFNVTNLVMMQQTISVMHSATWNIVAKGKNTTKLLKNLANLYGVLGAKPSFVDGQISYPSDGHSKERGMAIIFKKVDFIYPSTSKPVIRDMSFKVDPGQLCVIVGENGSGKSTTIGLITRLYDVSSGDIIIDGRSVRDYEVSTLRRAANIMYQDYHHLPLTIRDNILLGRPECDDPENEVEDAAKLGGAYDFVQKLPLKFETNIEPITTGFASWGGGDNHADQYKSISDTEKPTKLSGGEWQRLALSRTFMKNSNNTRLLCYDEPSASLDPKAEFEIFERLRNLKGEKTMIFVTQ</sequence>
<comment type="caution">
    <text evidence="6">The sequence shown here is derived from an EMBL/GenBank/DDBJ whole genome shotgun (WGS) entry which is preliminary data.</text>
</comment>
<dbReference type="PROSITE" id="PS00211">
    <property type="entry name" value="ABC_TRANSPORTER_1"/>
    <property type="match status" value="1"/>
</dbReference>
<dbReference type="SUPFAM" id="SSF52540">
    <property type="entry name" value="P-loop containing nucleoside triphosphate hydrolases"/>
    <property type="match status" value="1"/>
</dbReference>
<organism evidence="6 7">
    <name type="scientific">Rhizoctonia solani</name>
    <dbReference type="NCBI Taxonomy" id="456999"/>
    <lineage>
        <taxon>Eukaryota</taxon>
        <taxon>Fungi</taxon>
        <taxon>Dikarya</taxon>
        <taxon>Basidiomycota</taxon>
        <taxon>Agaricomycotina</taxon>
        <taxon>Agaricomycetes</taxon>
        <taxon>Cantharellales</taxon>
        <taxon>Ceratobasidiaceae</taxon>
        <taxon>Rhizoctonia</taxon>
    </lineage>
</organism>
<dbReference type="PANTHER" id="PTHR43394:SF1">
    <property type="entry name" value="ATP-BINDING CASSETTE SUB-FAMILY B MEMBER 10, MITOCHONDRIAL"/>
    <property type="match status" value="1"/>
</dbReference>
<keyword evidence="1" id="KW-0547">Nucleotide-binding</keyword>
<feature type="transmembrane region" description="Helical" evidence="4">
    <location>
        <begin position="105"/>
        <end position="126"/>
    </location>
</feature>
<keyword evidence="2" id="KW-0067">ATP-binding</keyword>
<feature type="domain" description="ABC transporter" evidence="5">
    <location>
        <begin position="450"/>
        <end position="672"/>
    </location>
</feature>
<dbReference type="Proteomes" id="UP000663827">
    <property type="component" value="Unassembled WGS sequence"/>
</dbReference>
<protein>
    <recommendedName>
        <fullName evidence="5">ABC transporter domain-containing protein</fullName>
    </recommendedName>
</protein>
<dbReference type="PANTHER" id="PTHR43394">
    <property type="entry name" value="ATP-DEPENDENT PERMEASE MDL1, MITOCHONDRIAL"/>
    <property type="match status" value="1"/>
</dbReference>